<dbReference type="Proteomes" id="UP000247409">
    <property type="component" value="Unassembled WGS sequence"/>
</dbReference>
<dbReference type="AlphaFoldDB" id="A0A2V3J3X4"/>
<keyword evidence="4" id="KW-1185">Reference proteome</keyword>
<dbReference type="Gene3D" id="3.30.530.20">
    <property type="match status" value="1"/>
</dbReference>
<protein>
    <recommendedName>
        <fullName evidence="2">Coenzyme Q-binding protein COQ10 START domain-containing protein</fullName>
    </recommendedName>
</protein>
<evidence type="ECO:0000313" key="3">
    <source>
        <dbReference type="EMBL" id="PXF48822.1"/>
    </source>
</evidence>
<feature type="domain" description="Coenzyme Q-binding protein COQ10 START" evidence="2">
    <location>
        <begin position="88"/>
        <end position="222"/>
    </location>
</feature>
<comment type="caution">
    <text evidence="3">The sequence shown here is derived from an EMBL/GenBank/DDBJ whole genome shotgun (WGS) entry which is preliminary data.</text>
</comment>
<dbReference type="PANTHER" id="PTHR34060">
    <property type="entry name" value="POLYKETIDE CYCLASE / DEHYDRASE AND LIPID TRANSPORT PROTEIN"/>
    <property type="match status" value="1"/>
</dbReference>
<dbReference type="OrthoDB" id="5732at2759"/>
<feature type="compositionally biased region" description="Polar residues" evidence="1">
    <location>
        <begin position="41"/>
        <end position="68"/>
    </location>
</feature>
<accession>A0A2V3J3X4</accession>
<proteinExistence type="predicted"/>
<dbReference type="InterPro" id="IPR023393">
    <property type="entry name" value="START-like_dom_sf"/>
</dbReference>
<evidence type="ECO:0000259" key="2">
    <source>
        <dbReference type="Pfam" id="PF03364"/>
    </source>
</evidence>
<evidence type="ECO:0000256" key="1">
    <source>
        <dbReference type="SAM" id="MobiDB-lite"/>
    </source>
</evidence>
<gene>
    <name evidence="3" type="ORF">BWQ96_01378</name>
</gene>
<name>A0A2V3J3X4_9FLOR</name>
<dbReference type="EMBL" id="NBIV01000011">
    <property type="protein sequence ID" value="PXF48822.1"/>
    <property type="molecule type" value="Genomic_DNA"/>
</dbReference>
<feature type="region of interest" description="Disordered" evidence="1">
    <location>
        <begin position="18"/>
        <end position="68"/>
    </location>
</feature>
<dbReference type="Pfam" id="PF03364">
    <property type="entry name" value="Polyketide_cyc"/>
    <property type="match status" value="1"/>
</dbReference>
<dbReference type="SUPFAM" id="SSF55961">
    <property type="entry name" value="Bet v1-like"/>
    <property type="match status" value="1"/>
</dbReference>
<reference evidence="3 4" key="1">
    <citation type="journal article" date="2018" name="Mol. Biol. Evol.">
        <title>Analysis of the draft genome of the red seaweed Gracilariopsis chorda provides insights into genome size evolution in Rhodophyta.</title>
        <authorList>
            <person name="Lee J."/>
            <person name="Yang E.C."/>
            <person name="Graf L."/>
            <person name="Yang J.H."/>
            <person name="Qiu H."/>
            <person name="Zel Zion U."/>
            <person name="Chan C.X."/>
            <person name="Stephens T.G."/>
            <person name="Weber A.P.M."/>
            <person name="Boo G.H."/>
            <person name="Boo S.M."/>
            <person name="Kim K.M."/>
            <person name="Shin Y."/>
            <person name="Jung M."/>
            <person name="Lee S.J."/>
            <person name="Yim H.S."/>
            <person name="Lee J.H."/>
            <person name="Bhattacharya D."/>
            <person name="Yoon H.S."/>
        </authorList>
    </citation>
    <scope>NUCLEOTIDE SEQUENCE [LARGE SCALE GENOMIC DNA]</scope>
    <source>
        <strain evidence="3 4">SKKU-2015</strain>
        <tissue evidence="3">Whole body</tissue>
    </source>
</reference>
<organism evidence="3 4">
    <name type="scientific">Gracilariopsis chorda</name>
    <dbReference type="NCBI Taxonomy" id="448386"/>
    <lineage>
        <taxon>Eukaryota</taxon>
        <taxon>Rhodophyta</taxon>
        <taxon>Florideophyceae</taxon>
        <taxon>Rhodymeniophycidae</taxon>
        <taxon>Gracilariales</taxon>
        <taxon>Gracilariaceae</taxon>
        <taxon>Gracilariopsis</taxon>
    </lineage>
</organism>
<dbReference type="InterPro" id="IPR005031">
    <property type="entry name" value="COQ10_START"/>
</dbReference>
<feature type="compositionally biased region" description="Basic residues" evidence="1">
    <location>
        <begin position="25"/>
        <end position="34"/>
    </location>
</feature>
<evidence type="ECO:0000313" key="4">
    <source>
        <dbReference type="Proteomes" id="UP000247409"/>
    </source>
</evidence>
<sequence>MNAVQNRPAAFVAQPLPTLTARPNHPSRRSHRRLQYPSLRRPTSATLPQTQVRAQSNAIPSGSPSSKVQVTIQAPESNRRLISACNLINAPLQIVWDLLSDYSNLSTHIPNLVISEQTNHPSGGIRVIQSGAQRILGFQFRASLTMDMTEVNPTSSKWRAINFDLVTSRDFRQFEGVWRMERVDSTRTALYYTVSIVPKGLVPVKAIEWRIAEDVPQNMDAVRRECERRRRVAVAAGRRQQLARANKTQSQ</sequence>
<dbReference type="PANTHER" id="PTHR34060:SF1">
    <property type="entry name" value="POLYKETIDE CYCLASE _ DEHYDRASE AND LIPID TRANSPORT PROTEIN"/>
    <property type="match status" value="1"/>
</dbReference>